<name>A0A1G8YEX5_9BACT</name>
<dbReference type="GO" id="GO:0022857">
    <property type="term" value="F:transmembrane transporter activity"/>
    <property type="evidence" value="ECO:0007669"/>
    <property type="project" value="TreeGrafter"/>
</dbReference>
<comment type="subcellular location">
    <subcellularLocation>
        <location evidence="1">Cell membrane</location>
        <topology evidence="1">Multi-pass membrane protein</topology>
    </subcellularLocation>
</comment>
<feature type="domain" description="MacB-like periplasmic core" evidence="8">
    <location>
        <begin position="20"/>
        <end position="242"/>
    </location>
</feature>
<feature type="transmembrane region" description="Helical" evidence="6">
    <location>
        <begin position="382"/>
        <end position="409"/>
    </location>
</feature>
<sequence length="807" mass="89694">MLKSYFLVAVRSLLKQRFYSLINLFGLAIGIACCLLILQYVRYELSYDDFHTKKENLYRVQQDRYDKGELSTQWAAGAYAVGNSFKDAFPEVEEYVKVVPTGSLVVGYGEDKLKVEKIYFASSAFFEVFSYPLVQGNPATALTEPNTVVLSASTARNIFGDEDPLGKTVRLNEEVDAKVTGVYADLPANTHLKFDMLRSYATFVQQVGPDNNPDEAWMWDGCMTYLLLQPGTDPKALEAKFSDYVEANIGEDLAQYDADAVYLLQPLPDIHLYSHYMMEAEPNGDGTATYLLLGIAFFIIIIAWVNYINLATARAMNRAKEVGIRKSVGSLRSQLIQQFLMESAVLNALAVVLAILLVVVALPAFNRISGQELSFSLLSTPLFWVSLLALYLVGAFLSGLYPAFVLSAFNPATVLKGSMKTSHRGNRLRQGLVVLQFAASLFLLIGTLAVFRQISFMRDQDLGINIDQTLVIQAPIIRSRQDSIYVGDKQAFKQEMLRYPAIRSITASSAVPGGAVGWNAGGIRLKGQDASDSKQYRVIAVDYDFLDAYGLKLLAGRKFGEEYGNDPGTVVFSRTGVQQLGFDNPDDALNKEIEFWGATYTVVGVVDDFHQESLRETYEPLIFRCIPGVHGAFSVKVATSNLQETIAHLHAGWDQIFPGNPFEYYFLDDHFDAQYRADQRFGQVFGVFTGLAIFVACLGLFGLASFTTAQRTKEIGVRKVLGASVPQILQLLYRDFVKLVLVAFVLAVPLAYFAMHQWLQHFAFRIGISWWLFALPCVLVVLIAILTVSFQSIKAAVANPVHSLRSE</sequence>
<feature type="domain" description="ABC3 transporter permease C-terminal" evidence="7">
    <location>
        <begin position="295"/>
        <end position="411"/>
    </location>
</feature>
<protein>
    <submittedName>
        <fullName evidence="9">Putative ABC transport system permease protein</fullName>
    </submittedName>
</protein>
<evidence type="ECO:0000259" key="8">
    <source>
        <dbReference type="Pfam" id="PF12704"/>
    </source>
</evidence>
<dbReference type="PANTHER" id="PTHR30572:SF18">
    <property type="entry name" value="ABC-TYPE MACROLIDE FAMILY EXPORT SYSTEM PERMEASE COMPONENT 2"/>
    <property type="match status" value="1"/>
</dbReference>
<keyword evidence="5 6" id="KW-0472">Membrane</keyword>
<feature type="transmembrane region" description="Helical" evidence="6">
    <location>
        <begin position="290"/>
        <end position="310"/>
    </location>
</feature>
<accession>A0A1G8YEX5</accession>
<feature type="domain" description="ABC3 transporter permease C-terminal" evidence="7">
    <location>
        <begin position="687"/>
        <end position="799"/>
    </location>
</feature>
<evidence type="ECO:0000256" key="5">
    <source>
        <dbReference type="ARBA" id="ARBA00023136"/>
    </source>
</evidence>
<keyword evidence="2" id="KW-1003">Cell membrane</keyword>
<feature type="transmembrane region" description="Helical" evidence="6">
    <location>
        <begin position="768"/>
        <end position="790"/>
    </location>
</feature>
<evidence type="ECO:0000256" key="6">
    <source>
        <dbReference type="SAM" id="Phobius"/>
    </source>
</evidence>
<keyword evidence="10" id="KW-1185">Reference proteome</keyword>
<dbReference type="OrthoDB" id="5933722at2"/>
<dbReference type="AlphaFoldDB" id="A0A1G8YEX5"/>
<dbReference type="Pfam" id="PF02687">
    <property type="entry name" value="FtsX"/>
    <property type="match status" value="2"/>
</dbReference>
<dbReference type="GO" id="GO:0005886">
    <property type="term" value="C:plasma membrane"/>
    <property type="evidence" value="ECO:0007669"/>
    <property type="project" value="UniProtKB-SubCell"/>
</dbReference>
<feature type="transmembrane region" description="Helical" evidence="6">
    <location>
        <begin position="736"/>
        <end position="756"/>
    </location>
</feature>
<feature type="domain" description="MacB-like periplasmic core" evidence="8">
    <location>
        <begin position="442"/>
        <end position="609"/>
    </location>
</feature>
<feature type="transmembrane region" description="Helical" evidence="6">
    <location>
        <begin position="684"/>
        <end position="709"/>
    </location>
</feature>
<keyword evidence="4 6" id="KW-1133">Transmembrane helix</keyword>
<evidence type="ECO:0000256" key="3">
    <source>
        <dbReference type="ARBA" id="ARBA00022692"/>
    </source>
</evidence>
<feature type="transmembrane region" description="Helical" evidence="6">
    <location>
        <begin position="339"/>
        <end position="362"/>
    </location>
</feature>
<reference evidence="9 10" key="1">
    <citation type="submission" date="2016-10" db="EMBL/GenBank/DDBJ databases">
        <authorList>
            <person name="de Groot N.N."/>
        </authorList>
    </citation>
    <scope>NUCLEOTIDE SEQUENCE [LARGE SCALE GENOMIC DNA]</scope>
    <source>
        <strain evidence="9 10">DSM 25186</strain>
    </source>
</reference>
<evidence type="ECO:0000313" key="9">
    <source>
        <dbReference type="EMBL" id="SDK00964.1"/>
    </source>
</evidence>
<feature type="transmembrane region" description="Helical" evidence="6">
    <location>
        <begin position="430"/>
        <end position="451"/>
    </location>
</feature>
<dbReference type="InterPro" id="IPR003838">
    <property type="entry name" value="ABC3_permease_C"/>
</dbReference>
<evidence type="ECO:0000256" key="1">
    <source>
        <dbReference type="ARBA" id="ARBA00004651"/>
    </source>
</evidence>
<evidence type="ECO:0000313" key="10">
    <source>
        <dbReference type="Proteomes" id="UP000198510"/>
    </source>
</evidence>
<gene>
    <name evidence="9" type="ORF">SAMN05421823_101644</name>
</gene>
<keyword evidence="3 6" id="KW-0812">Transmembrane</keyword>
<evidence type="ECO:0000256" key="4">
    <source>
        <dbReference type="ARBA" id="ARBA00022989"/>
    </source>
</evidence>
<dbReference type="PANTHER" id="PTHR30572">
    <property type="entry name" value="MEMBRANE COMPONENT OF TRANSPORTER-RELATED"/>
    <property type="match status" value="1"/>
</dbReference>
<evidence type="ECO:0000256" key="2">
    <source>
        <dbReference type="ARBA" id="ARBA00022475"/>
    </source>
</evidence>
<dbReference type="STRING" id="1075417.SAMN05421823_101644"/>
<evidence type="ECO:0000259" key="7">
    <source>
        <dbReference type="Pfam" id="PF02687"/>
    </source>
</evidence>
<organism evidence="9 10">
    <name type="scientific">Catalinimonas alkaloidigena</name>
    <dbReference type="NCBI Taxonomy" id="1075417"/>
    <lineage>
        <taxon>Bacteria</taxon>
        <taxon>Pseudomonadati</taxon>
        <taxon>Bacteroidota</taxon>
        <taxon>Cytophagia</taxon>
        <taxon>Cytophagales</taxon>
        <taxon>Catalimonadaceae</taxon>
        <taxon>Catalinimonas</taxon>
    </lineage>
</organism>
<dbReference type="PROSITE" id="PS51257">
    <property type="entry name" value="PROKAR_LIPOPROTEIN"/>
    <property type="match status" value="1"/>
</dbReference>
<dbReference type="RefSeq" id="WP_089678872.1">
    <property type="nucleotide sequence ID" value="NZ_FNFO01000001.1"/>
</dbReference>
<dbReference type="Proteomes" id="UP000198510">
    <property type="component" value="Unassembled WGS sequence"/>
</dbReference>
<feature type="transmembrane region" description="Helical" evidence="6">
    <location>
        <begin position="21"/>
        <end position="41"/>
    </location>
</feature>
<proteinExistence type="predicted"/>
<dbReference type="Pfam" id="PF12704">
    <property type="entry name" value="MacB_PCD"/>
    <property type="match status" value="2"/>
</dbReference>
<dbReference type="InterPro" id="IPR025857">
    <property type="entry name" value="MacB_PCD"/>
</dbReference>
<dbReference type="EMBL" id="FNFO01000001">
    <property type="protein sequence ID" value="SDK00964.1"/>
    <property type="molecule type" value="Genomic_DNA"/>
</dbReference>
<dbReference type="InterPro" id="IPR050250">
    <property type="entry name" value="Macrolide_Exporter_MacB"/>
</dbReference>